<dbReference type="VEuPathDB" id="AmoebaDB:EHI8A_081950"/>
<evidence type="ECO:0000259" key="1">
    <source>
        <dbReference type="Pfam" id="PF01398"/>
    </source>
</evidence>
<comment type="caution">
    <text evidence="2">The sequence shown here is derived from an EMBL/GenBank/DDBJ whole genome shotgun (WGS) entry which is preliminary data.</text>
</comment>
<dbReference type="GO" id="GO:0008237">
    <property type="term" value="F:metallopeptidase activity"/>
    <property type="evidence" value="ECO:0007669"/>
    <property type="project" value="InterPro"/>
</dbReference>
<sequence length="164" mass="18198">MSSFNTCRILPSVATKLIDICNRLKGESVVGLLSGHRSFGEIFDVMDIIPISTNPNCQIDPEEIMKTISSHIKVFDEEMIIGYFQVSSNLPTPQITNLHKFFNEAQKIPLFIAAGCDSTFKIVAYTSTLPSEDKPVEFSTTGITYPIDVLDRIVLATPVEIIKN</sequence>
<dbReference type="VEuPathDB" id="AmoebaDB:EHI_112800"/>
<accession>A0A5K1VL86</accession>
<name>A0A5K1VL86_ENTHI</name>
<dbReference type="Proteomes" id="UP000078387">
    <property type="component" value="Unassembled WGS sequence"/>
</dbReference>
<dbReference type="VEuPathDB" id="AmoebaDB:KM1_142500"/>
<dbReference type="Gene3D" id="3.40.140.10">
    <property type="entry name" value="Cytidine Deaminase, domain 2"/>
    <property type="match status" value="1"/>
</dbReference>
<evidence type="ECO:0000313" key="3">
    <source>
        <dbReference type="Proteomes" id="UP000078387"/>
    </source>
</evidence>
<dbReference type="VEuPathDB" id="AmoebaDB:EHI5A_121480"/>
<feature type="domain" description="JAB1/MPN/MOV34 metalloenzyme" evidence="1">
    <location>
        <begin position="3"/>
        <end position="105"/>
    </location>
</feature>
<reference evidence="2 3" key="1">
    <citation type="submission" date="2016-05" db="EMBL/GenBank/DDBJ databases">
        <title>First whole genome sequencing of Entamoeba histolytica HM1:IMSS-clone-6.</title>
        <authorList>
            <person name="Mukherjee Avik.K."/>
            <person name="Izumyama S."/>
            <person name="Nakada-Tsukui K."/>
            <person name="Nozaki T."/>
        </authorList>
    </citation>
    <scope>NUCLEOTIDE SEQUENCE [LARGE SCALE GENOMIC DNA]</scope>
    <source>
        <strain evidence="2 3">HM1:IMSS clone 6</strain>
    </source>
</reference>
<proteinExistence type="predicted"/>
<organism evidence="2 3">
    <name type="scientific">Entamoeba histolytica</name>
    <dbReference type="NCBI Taxonomy" id="5759"/>
    <lineage>
        <taxon>Eukaryota</taxon>
        <taxon>Amoebozoa</taxon>
        <taxon>Evosea</taxon>
        <taxon>Archamoebae</taxon>
        <taxon>Mastigamoebida</taxon>
        <taxon>Entamoebidae</taxon>
        <taxon>Entamoeba</taxon>
    </lineage>
</organism>
<dbReference type="InterPro" id="IPR000555">
    <property type="entry name" value="JAMM/MPN+_dom"/>
</dbReference>
<gene>
    <name evidence="2" type="ORF">CL6EHI_112800</name>
</gene>
<evidence type="ECO:0000313" key="2">
    <source>
        <dbReference type="EMBL" id="GAT98378.1"/>
    </source>
</evidence>
<dbReference type="VEuPathDB" id="AmoebaDB:EHI7A_079720"/>
<protein>
    <submittedName>
        <fullName evidence="2">Mov34 mpn pad 1 family protein</fullName>
    </submittedName>
</protein>
<dbReference type="OMA" id="QCNFKEI"/>
<dbReference type="EMBL" id="BDEQ01000001">
    <property type="protein sequence ID" value="GAT98378.1"/>
    <property type="molecule type" value="Genomic_DNA"/>
</dbReference>
<dbReference type="AlphaFoldDB" id="A0A5K1VL86"/>
<dbReference type="Pfam" id="PF01398">
    <property type="entry name" value="JAB"/>
    <property type="match status" value="1"/>
</dbReference>